<name>A0A6N8U8G3_9FIRM</name>
<dbReference type="RefSeq" id="WP_160625175.1">
    <property type="nucleotide sequence ID" value="NZ_WUUQ01000002.1"/>
</dbReference>
<dbReference type="AlphaFoldDB" id="A0A6N8U8G3"/>
<reference evidence="2 3" key="2">
    <citation type="submission" date="2020-01" db="EMBL/GenBank/DDBJ databases">
        <title>Clostridiaceae sp. nov. isolated from the gut of human by culturomics.</title>
        <authorList>
            <person name="Chang Y."/>
        </authorList>
    </citation>
    <scope>NUCLEOTIDE SEQUENCE [LARGE SCALE GENOMIC DNA]</scope>
    <source>
        <strain evidence="2 3">DONG20-135</strain>
    </source>
</reference>
<protein>
    <submittedName>
        <fullName evidence="2">Uncharacterized protein</fullName>
    </submittedName>
</protein>
<evidence type="ECO:0000313" key="3">
    <source>
        <dbReference type="Proteomes" id="UP000434036"/>
    </source>
</evidence>
<reference evidence="2 3" key="1">
    <citation type="submission" date="2019-12" db="EMBL/GenBank/DDBJ databases">
        <authorList>
            <person name="Yang R."/>
        </authorList>
    </citation>
    <scope>NUCLEOTIDE SEQUENCE [LARGE SCALE GENOMIC DNA]</scope>
    <source>
        <strain evidence="2 3">DONG20-135</strain>
    </source>
</reference>
<accession>A0A6N8U8G3</accession>
<keyword evidence="1" id="KW-1133">Transmembrane helix</keyword>
<feature type="transmembrane region" description="Helical" evidence="1">
    <location>
        <begin position="28"/>
        <end position="48"/>
    </location>
</feature>
<keyword evidence="3" id="KW-1185">Reference proteome</keyword>
<dbReference type="EMBL" id="WUUQ01000002">
    <property type="protein sequence ID" value="MXQ73765.1"/>
    <property type="molecule type" value="Genomic_DNA"/>
</dbReference>
<keyword evidence="1" id="KW-0812">Transmembrane</keyword>
<feature type="transmembrane region" description="Helical" evidence="1">
    <location>
        <begin position="60"/>
        <end position="81"/>
    </location>
</feature>
<organism evidence="2 3">
    <name type="scientific">Copranaerobaculum intestinale</name>
    <dbReference type="NCBI Taxonomy" id="2692629"/>
    <lineage>
        <taxon>Bacteria</taxon>
        <taxon>Bacillati</taxon>
        <taxon>Bacillota</taxon>
        <taxon>Erysipelotrichia</taxon>
        <taxon>Erysipelotrichales</taxon>
        <taxon>Erysipelotrichaceae</taxon>
        <taxon>Copranaerobaculum</taxon>
    </lineage>
</organism>
<keyword evidence="1" id="KW-0472">Membrane</keyword>
<dbReference type="Proteomes" id="UP000434036">
    <property type="component" value="Unassembled WGS sequence"/>
</dbReference>
<comment type="caution">
    <text evidence="2">The sequence shown here is derived from an EMBL/GenBank/DDBJ whole genome shotgun (WGS) entry which is preliminary data.</text>
</comment>
<gene>
    <name evidence="2" type="ORF">GSF08_07415</name>
</gene>
<feature type="transmembrane region" description="Helical" evidence="1">
    <location>
        <begin position="87"/>
        <end position="106"/>
    </location>
</feature>
<evidence type="ECO:0000256" key="1">
    <source>
        <dbReference type="SAM" id="Phobius"/>
    </source>
</evidence>
<proteinExistence type="predicted"/>
<evidence type="ECO:0000313" key="2">
    <source>
        <dbReference type="EMBL" id="MXQ73765.1"/>
    </source>
</evidence>
<sequence length="110" mass="12753">MLLTALISTGLFTGMILLGRLLLFIDVFSLWLIPIFFLTLLVIQFFYQEGTCKSIEWKDFVFPAVILILFQWIRSLIGSTTTLDELFYDYLITFLCLSSFASSIRYKSLL</sequence>